<organism evidence="4 7">
    <name type="scientific">Medicago truncatula</name>
    <name type="common">Barrel medic</name>
    <name type="synonym">Medicago tribuloides</name>
    <dbReference type="NCBI Taxonomy" id="3880"/>
    <lineage>
        <taxon>Eukaryota</taxon>
        <taxon>Viridiplantae</taxon>
        <taxon>Streptophyta</taxon>
        <taxon>Embryophyta</taxon>
        <taxon>Tracheophyta</taxon>
        <taxon>Spermatophyta</taxon>
        <taxon>Magnoliopsida</taxon>
        <taxon>eudicotyledons</taxon>
        <taxon>Gunneridae</taxon>
        <taxon>Pentapetalae</taxon>
        <taxon>rosids</taxon>
        <taxon>fabids</taxon>
        <taxon>Fabales</taxon>
        <taxon>Fabaceae</taxon>
        <taxon>Papilionoideae</taxon>
        <taxon>50 kb inversion clade</taxon>
        <taxon>NPAAA clade</taxon>
        <taxon>Hologalegina</taxon>
        <taxon>IRL clade</taxon>
        <taxon>Trifolieae</taxon>
        <taxon>Medicago</taxon>
    </lineage>
</organism>
<dbReference type="KEGG" id="mtr:11436420"/>
<dbReference type="Gene3D" id="1.20.5.930">
    <property type="entry name" value="Bicelle-embedded integrin alpha(iib) transmembrane segment"/>
    <property type="match status" value="1"/>
</dbReference>
<reference evidence="6" key="3">
    <citation type="submission" date="2015-04" db="UniProtKB">
        <authorList>
            <consortium name="EnsemblPlants"/>
        </authorList>
    </citation>
    <scope>IDENTIFICATION</scope>
    <source>
        <strain evidence="6">cv. Jemalong A17</strain>
    </source>
</reference>
<proteinExistence type="predicted"/>
<accession>A0A0C3W8C4</accession>
<keyword evidence="2" id="KW-1133">Transmembrane helix</keyword>
<keyword evidence="3" id="KW-0732">Signal</keyword>
<keyword evidence="2" id="KW-0812">Transmembrane</keyword>
<dbReference type="PANTHER" id="PTHR33512:SF14">
    <property type="entry name" value="EXPRESSED PROTEIN"/>
    <property type="match status" value="1"/>
</dbReference>
<evidence type="ECO:0000256" key="2">
    <source>
        <dbReference type="SAM" id="Phobius"/>
    </source>
</evidence>
<dbReference type="PANTHER" id="PTHR33512">
    <property type="entry name" value="PROTEIN, PUTATIVE (DUF1191)-RELATED"/>
    <property type="match status" value="1"/>
</dbReference>
<dbReference type="InterPro" id="IPR010605">
    <property type="entry name" value="DUF1191"/>
</dbReference>
<evidence type="ECO:0000313" key="6">
    <source>
        <dbReference type="EnsemblPlants" id="AES79874"/>
    </source>
</evidence>
<reference evidence="4 7" key="2">
    <citation type="journal article" date="2014" name="BMC Genomics">
        <title>An improved genome release (version Mt4.0) for the model legume Medicago truncatula.</title>
        <authorList>
            <person name="Tang H."/>
            <person name="Krishnakumar V."/>
            <person name="Bidwell S."/>
            <person name="Rosen B."/>
            <person name="Chan A."/>
            <person name="Zhou S."/>
            <person name="Gentzbittel L."/>
            <person name="Childs K.L."/>
            <person name="Yandell M."/>
            <person name="Gundlach H."/>
            <person name="Mayer K.F."/>
            <person name="Schwartz D.C."/>
            <person name="Town C.D."/>
        </authorList>
    </citation>
    <scope>GENOME REANNOTATION</scope>
    <source>
        <strain evidence="6 7">cv. Jemalong A17</strain>
    </source>
</reference>
<feature type="signal peptide" evidence="3">
    <location>
        <begin position="1"/>
        <end position="28"/>
    </location>
</feature>
<accession>G7KY86</accession>
<dbReference type="STRING" id="3880.G7KY86"/>
<evidence type="ECO:0000256" key="1">
    <source>
        <dbReference type="SAM" id="MobiDB-lite"/>
    </source>
</evidence>
<dbReference type="eggNOG" id="ENOG502QSPM">
    <property type="taxonomic scope" value="Eukaryota"/>
</dbReference>
<dbReference type="Gramene" id="rna41248">
    <property type="protein sequence ID" value="RHN46726.1"/>
    <property type="gene ID" value="gene41248"/>
</dbReference>
<reference evidence="5" key="4">
    <citation type="journal article" date="2018" name="Nat. Plants">
        <title>Whole-genome landscape of Medicago truncatula symbiotic genes.</title>
        <authorList>
            <person name="Pecrix Y."/>
            <person name="Gamas P."/>
            <person name="Carrere S."/>
        </authorList>
    </citation>
    <scope>NUCLEOTIDE SEQUENCE</scope>
    <source>
        <tissue evidence="5">Leaves</tissue>
    </source>
</reference>
<dbReference type="OrthoDB" id="1925347at2759"/>
<evidence type="ECO:0000256" key="3">
    <source>
        <dbReference type="SAM" id="SignalP"/>
    </source>
</evidence>
<evidence type="ECO:0000313" key="4">
    <source>
        <dbReference type="EMBL" id="AES79874.2"/>
    </source>
</evidence>
<evidence type="ECO:0000313" key="7">
    <source>
        <dbReference type="Proteomes" id="UP000002051"/>
    </source>
</evidence>
<evidence type="ECO:0000313" key="5">
    <source>
        <dbReference type="EMBL" id="RHN46726.1"/>
    </source>
</evidence>
<feature type="chain" id="PRO_5014573919" evidence="3">
    <location>
        <begin position="29"/>
        <end position="315"/>
    </location>
</feature>
<reference evidence="4 7" key="1">
    <citation type="journal article" date="2011" name="Nature">
        <title>The Medicago genome provides insight into the evolution of rhizobial symbioses.</title>
        <authorList>
            <person name="Young N.D."/>
            <person name="Debelle F."/>
            <person name="Oldroyd G.E."/>
            <person name="Geurts R."/>
            <person name="Cannon S.B."/>
            <person name="Udvardi M.K."/>
            <person name="Benedito V.A."/>
            <person name="Mayer K.F."/>
            <person name="Gouzy J."/>
            <person name="Schoof H."/>
            <person name="Van de Peer Y."/>
            <person name="Proost S."/>
            <person name="Cook D.R."/>
            <person name="Meyers B.C."/>
            <person name="Spannagl M."/>
            <person name="Cheung F."/>
            <person name="De Mita S."/>
            <person name="Krishnakumar V."/>
            <person name="Gundlach H."/>
            <person name="Zhou S."/>
            <person name="Mudge J."/>
            <person name="Bharti A.K."/>
            <person name="Murray J.D."/>
            <person name="Naoumkina M.A."/>
            <person name="Rosen B."/>
            <person name="Silverstein K.A."/>
            <person name="Tang H."/>
            <person name="Rombauts S."/>
            <person name="Zhao P.X."/>
            <person name="Zhou P."/>
            <person name="Barbe V."/>
            <person name="Bardou P."/>
            <person name="Bechner M."/>
            <person name="Bellec A."/>
            <person name="Berger A."/>
            <person name="Berges H."/>
            <person name="Bidwell S."/>
            <person name="Bisseling T."/>
            <person name="Choisne N."/>
            <person name="Couloux A."/>
            <person name="Denny R."/>
            <person name="Deshpande S."/>
            <person name="Dai X."/>
            <person name="Doyle J.J."/>
            <person name="Dudez A.M."/>
            <person name="Farmer A.D."/>
            <person name="Fouteau S."/>
            <person name="Franken C."/>
            <person name="Gibelin C."/>
            <person name="Gish J."/>
            <person name="Goldstein S."/>
            <person name="Gonzalez A.J."/>
            <person name="Green P.J."/>
            <person name="Hallab A."/>
            <person name="Hartog M."/>
            <person name="Hua A."/>
            <person name="Humphray S.J."/>
            <person name="Jeong D.H."/>
            <person name="Jing Y."/>
            <person name="Jocker A."/>
            <person name="Kenton S.M."/>
            <person name="Kim D.J."/>
            <person name="Klee K."/>
            <person name="Lai H."/>
            <person name="Lang C."/>
            <person name="Lin S."/>
            <person name="Macmil S.L."/>
            <person name="Magdelenat G."/>
            <person name="Matthews L."/>
            <person name="McCorrison J."/>
            <person name="Monaghan E.L."/>
            <person name="Mun J.H."/>
            <person name="Najar F.Z."/>
            <person name="Nicholson C."/>
            <person name="Noirot C."/>
            <person name="O'Bleness M."/>
            <person name="Paule C.R."/>
            <person name="Poulain J."/>
            <person name="Prion F."/>
            <person name="Qin B."/>
            <person name="Qu C."/>
            <person name="Retzel E.F."/>
            <person name="Riddle C."/>
            <person name="Sallet E."/>
            <person name="Samain S."/>
            <person name="Samson N."/>
            <person name="Sanders I."/>
            <person name="Saurat O."/>
            <person name="Scarpelli C."/>
            <person name="Schiex T."/>
            <person name="Segurens B."/>
            <person name="Severin A.J."/>
            <person name="Sherrier D.J."/>
            <person name="Shi R."/>
            <person name="Sims S."/>
            <person name="Singer S.R."/>
            <person name="Sinharoy S."/>
            <person name="Sterck L."/>
            <person name="Viollet A."/>
            <person name="Wang B.B."/>
            <person name="Wang K."/>
            <person name="Wang M."/>
            <person name="Wang X."/>
            <person name="Warfsmann J."/>
            <person name="Weissenbach J."/>
            <person name="White D.D."/>
            <person name="White J.D."/>
            <person name="Wiley G.B."/>
            <person name="Wincker P."/>
            <person name="Xing Y."/>
            <person name="Yang L."/>
            <person name="Yao Z."/>
            <person name="Ying F."/>
            <person name="Zhai J."/>
            <person name="Zhou L."/>
            <person name="Zuber A."/>
            <person name="Denarie J."/>
            <person name="Dixon R.A."/>
            <person name="May G.D."/>
            <person name="Schwartz D.C."/>
            <person name="Rogers J."/>
            <person name="Quetier F."/>
            <person name="Town C.D."/>
            <person name="Roe B.A."/>
        </authorList>
    </citation>
    <scope>NUCLEOTIDE SEQUENCE [LARGE SCALE GENOMIC DNA]</scope>
    <source>
        <strain evidence="4">A17</strain>
        <strain evidence="6 7">cv. Jemalong A17</strain>
    </source>
</reference>
<dbReference type="Proteomes" id="UP000002051">
    <property type="component" value="Unassembled WGS sequence"/>
</dbReference>
<feature type="transmembrane region" description="Helical" evidence="2">
    <location>
        <begin position="241"/>
        <end position="265"/>
    </location>
</feature>
<name>G7KY86_MEDTR</name>
<dbReference type="EnsemblPlants" id="AES79874">
    <property type="protein sequence ID" value="AES79874"/>
    <property type="gene ID" value="MTR_7g074120"/>
</dbReference>
<dbReference type="EMBL" id="PSQE01000007">
    <property type="protein sequence ID" value="RHN46726.1"/>
    <property type="molecule type" value="Genomic_DNA"/>
</dbReference>
<dbReference type="AlphaFoldDB" id="G7KY86"/>
<gene>
    <name evidence="6" type="primary">11436420</name>
    <name evidence="4" type="ordered locus">MTR_7g074120</name>
    <name evidence="5" type="ORF">MtrunA17_Chr7g0245311</name>
</gene>
<feature type="region of interest" description="Disordered" evidence="1">
    <location>
        <begin position="290"/>
        <end position="315"/>
    </location>
</feature>
<dbReference type="HOGENOM" id="CLU_062328_0_0_1"/>
<dbReference type="Proteomes" id="UP000265566">
    <property type="component" value="Chromosome 7"/>
</dbReference>
<sequence length="315" mass="34227">MKFPYPSTMMLVLLLAFLCFESLPHVMAQSSSNKEAKALDAILQQYAYKALANPKTGTVYNATQLPSNLTGVKVAALRLRSGSLRRKGFDMYNEFEIPNGLIVSPYVERLVFVYQNLGKLSNKYYPLPNYTYLAPVLGLLAYDAANLSATNLSELDVNASGDNILVKFQDVKSVPHGTVAKCVWFDLQGSSNFSNVKGGNTCSTSQQGHFSIVVKSNGAPGPVSPTPHNHGKGEKKSSKKVWIIVGSVVGGLLLLVLLSFLVLCINKYKQKKKMQGMERAADSGETLQMASVGETKAPAATVTRTQPTLEHEYAP</sequence>
<keyword evidence="2" id="KW-0472">Membrane</keyword>
<dbReference type="PaxDb" id="3880-AES79874"/>
<protein>
    <submittedName>
        <fullName evidence="4">Plant/F17O14-7 protein</fullName>
    </submittedName>
</protein>
<keyword evidence="7" id="KW-1185">Reference proteome</keyword>
<dbReference type="EMBL" id="CM001223">
    <property type="protein sequence ID" value="AES79874.2"/>
    <property type="molecule type" value="Genomic_DNA"/>
</dbReference>
<dbReference type="Pfam" id="PF06697">
    <property type="entry name" value="DUF1191"/>
    <property type="match status" value="1"/>
</dbReference>